<feature type="transmembrane region" description="Helical" evidence="7">
    <location>
        <begin position="306"/>
        <end position="324"/>
    </location>
</feature>
<protein>
    <submittedName>
        <fullName evidence="8">Sulfate exporter family transporter</fullName>
    </submittedName>
</protein>
<dbReference type="InterPro" id="IPR018383">
    <property type="entry name" value="UPF0324_pro"/>
</dbReference>
<organism evidence="8 9">
    <name type="scientific">Halobacillus salinarum</name>
    <dbReference type="NCBI Taxonomy" id="2932257"/>
    <lineage>
        <taxon>Bacteria</taxon>
        <taxon>Bacillati</taxon>
        <taxon>Bacillota</taxon>
        <taxon>Bacilli</taxon>
        <taxon>Bacillales</taxon>
        <taxon>Bacillaceae</taxon>
        <taxon>Halobacillus</taxon>
    </lineage>
</organism>
<feature type="transmembrane region" description="Helical" evidence="7">
    <location>
        <begin position="148"/>
        <end position="167"/>
    </location>
</feature>
<comment type="similarity">
    <text evidence="2">Belongs to the UPF0324 family.</text>
</comment>
<feature type="transmembrane region" description="Helical" evidence="7">
    <location>
        <begin position="179"/>
        <end position="197"/>
    </location>
</feature>
<dbReference type="EMBL" id="CP095073">
    <property type="protein sequence ID" value="UOQ44461.1"/>
    <property type="molecule type" value="Genomic_DNA"/>
</dbReference>
<dbReference type="PANTHER" id="PTHR30106">
    <property type="entry name" value="INNER MEMBRANE PROTEIN YEIH-RELATED"/>
    <property type="match status" value="1"/>
</dbReference>
<feature type="transmembrane region" description="Helical" evidence="7">
    <location>
        <begin position="89"/>
        <end position="110"/>
    </location>
</feature>
<evidence type="ECO:0000256" key="5">
    <source>
        <dbReference type="ARBA" id="ARBA00022989"/>
    </source>
</evidence>
<keyword evidence="9" id="KW-1185">Reference proteome</keyword>
<dbReference type="PANTHER" id="PTHR30106:SF2">
    <property type="entry name" value="UPF0324 INNER MEMBRANE PROTEIN YEIH"/>
    <property type="match status" value="1"/>
</dbReference>
<feature type="transmembrane region" description="Helical" evidence="7">
    <location>
        <begin position="20"/>
        <end position="44"/>
    </location>
</feature>
<evidence type="ECO:0000256" key="2">
    <source>
        <dbReference type="ARBA" id="ARBA00007977"/>
    </source>
</evidence>
<evidence type="ECO:0000256" key="4">
    <source>
        <dbReference type="ARBA" id="ARBA00022692"/>
    </source>
</evidence>
<name>A0ABY4EK35_9BACI</name>
<accession>A0ABY4EK35</accession>
<sequence>MNKSTISGVAFTFGLAAVSFILSLLPGLSVIGPLAVAILSAIIYRHFFGYPDAYKKGIQFSAKILLRTAIVLFGLKLNITIIFQEGLPLLAKDFIVILFSIGSMVLLARLFKAEKQLSFLLGIGTGICGASAIAAISPIVKGKEEETALSVAIISLVGTAFAIGYTLIRPFLHLDVTAYGTWAGLSLHEIGHVALAGNPAGEDGLGMALLAKLGRVFLLVPVSLFLVWLMSRKDKDAAKEIVFPWFLLGFIFMSLFGSFINGRYLEIPPDVLKGISTLTTFILTMAMAGLGLSVSLADLKTKAVKPMLLLFLTSILLSGLTYMML</sequence>
<feature type="transmembrane region" description="Helical" evidence="7">
    <location>
        <begin position="117"/>
        <end position="136"/>
    </location>
</feature>
<evidence type="ECO:0000256" key="3">
    <source>
        <dbReference type="ARBA" id="ARBA00022475"/>
    </source>
</evidence>
<dbReference type="Proteomes" id="UP000831787">
    <property type="component" value="Chromosome"/>
</dbReference>
<evidence type="ECO:0000256" key="1">
    <source>
        <dbReference type="ARBA" id="ARBA00004651"/>
    </source>
</evidence>
<evidence type="ECO:0000256" key="6">
    <source>
        <dbReference type="ARBA" id="ARBA00023136"/>
    </source>
</evidence>
<dbReference type="Pfam" id="PF03601">
    <property type="entry name" value="Cons_hypoth698"/>
    <property type="match status" value="1"/>
</dbReference>
<feature type="transmembrane region" description="Helical" evidence="7">
    <location>
        <begin position="280"/>
        <end position="299"/>
    </location>
</feature>
<feature type="transmembrane region" description="Helical" evidence="7">
    <location>
        <begin position="209"/>
        <end position="229"/>
    </location>
</feature>
<evidence type="ECO:0000256" key="7">
    <source>
        <dbReference type="SAM" id="Phobius"/>
    </source>
</evidence>
<keyword evidence="5 7" id="KW-1133">Transmembrane helix</keyword>
<keyword evidence="6 7" id="KW-0472">Membrane</keyword>
<proteinExistence type="inferred from homology"/>
<feature type="transmembrane region" description="Helical" evidence="7">
    <location>
        <begin position="64"/>
        <end position="83"/>
    </location>
</feature>
<evidence type="ECO:0000313" key="8">
    <source>
        <dbReference type="EMBL" id="UOQ44461.1"/>
    </source>
</evidence>
<gene>
    <name evidence="8" type="ORF">MUN89_00230</name>
</gene>
<evidence type="ECO:0000313" key="9">
    <source>
        <dbReference type="Proteomes" id="UP000831787"/>
    </source>
</evidence>
<dbReference type="RefSeq" id="WP_244710443.1">
    <property type="nucleotide sequence ID" value="NZ_CP095073.1"/>
</dbReference>
<feature type="transmembrane region" description="Helical" evidence="7">
    <location>
        <begin position="241"/>
        <end position="260"/>
    </location>
</feature>
<reference evidence="8 9" key="1">
    <citation type="submission" date="2022-04" db="EMBL/GenBank/DDBJ databases">
        <title>Halobacillus sp. isolated from saltern.</title>
        <authorList>
            <person name="Won M."/>
            <person name="Lee C.-M."/>
            <person name="Woen H.-Y."/>
            <person name="Kwon S.-W."/>
        </authorList>
    </citation>
    <scope>NUCLEOTIDE SEQUENCE [LARGE SCALE GENOMIC DNA]</scope>
    <source>
        <strain evidence="8 9">SSBR10-3</strain>
    </source>
</reference>
<keyword evidence="4 7" id="KW-0812">Transmembrane</keyword>
<keyword evidence="3" id="KW-1003">Cell membrane</keyword>
<comment type="subcellular location">
    <subcellularLocation>
        <location evidence="1">Cell membrane</location>
        <topology evidence="1">Multi-pass membrane protein</topology>
    </subcellularLocation>
</comment>